<comment type="caution">
    <text evidence="2">The sequence shown here is derived from an EMBL/GenBank/DDBJ whole genome shotgun (WGS) entry which is preliminary data.</text>
</comment>
<dbReference type="EMBL" id="QLMA01000004">
    <property type="protein sequence ID" value="RAJ82159.1"/>
    <property type="molecule type" value="Genomic_DNA"/>
</dbReference>
<evidence type="ECO:0000313" key="2">
    <source>
        <dbReference type="EMBL" id="RAJ82159.1"/>
    </source>
</evidence>
<reference evidence="2 3" key="1">
    <citation type="submission" date="2018-06" db="EMBL/GenBank/DDBJ databases">
        <title>Genomic Encyclopedia of Archaeal and Bacterial Type Strains, Phase II (KMG-II): from individual species to whole genera.</title>
        <authorList>
            <person name="Goeker M."/>
        </authorList>
    </citation>
    <scope>NUCLEOTIDE SEQUENCE [LARGE SCALE GENOMIC DNA]</scope>
    <source>
        <strain evidence="2 3">DSM 29821</strain>
    </source>
</reference>
<keyword evidence="1" id="KW-0812">Transmembrane</keyword>
<dbReference type="AlphaFoldDB" id="A0A327VYV2"/>
<sequence length="51" mass="6052">MKSLSLNHVERNSEINQYEVVTDKMEILFRAVFVFLIFCALISICFLSIYY</sequence>
<gene>
    <name evidence="2" type="ORF">CLV59_104384</name>
</gene>
<protein>
    <submittedName>
        <fullName evidence="2">Uncharacterized protein</fullName>
    </submittedName>
</protein>
<name>A0A327VYV2_9BACT</name>
<dbReference type="Proteomes" id="UP000249819">
    <property type="component" value="Unassembled WGS sequence"/>
</dbReference>
<organism evidence="2 3">
    <name type="scientific">Chitinophaga dinghuensis</name>
    <dbReference type="NCBI Taxonomy" id="1539050"/>
    <lineage>
        <taxon>Bacteria</taxon>
        <taxon>Pseudomonadati</taxon>
        <taxon>Bacteroidota</taxon>
        <taxon>Chitinophagia</taxon>
        <taxon>Chitinophagales</taxon>
        <taxon>Chitinophagaceae</taxon>
        <taxon>Chitinophaga</taxon>
    </lineage>
</organism>
<keyword evidence="3" id="KW-1185">Reference proteome</keyword>
<accession>A0A327VYV2</accession>
<feature type="transmembrane region" description="Helical" evidence="1">
    <location>
        <begin position="27"/>
        <end position="50"/>
    </location>
</feature>
<evidence type="ECO:0000313" key="3">
    <source>
        <dbReference type="Proteomes" id="UP000249819"/>
    </source>
</evidence>
<proteinExistence type="predicted"/>
<evidence type="ECO:0000256" key="1">
    <source>
        <dbReference type="SAM" id="Phobius"/>
    </source>
</evidence>
<keyword evidence="1" id="KW-1133">Transmembrane helix</keyword>
<keyword evidence="1" id="KW-0472">Membrane</keyword>